<dbReference type="SUPFAM" id="SSF56801">
    <property type="entry name" value="Acetyl-CoA synthetase-like"/>
    <property type="match status" value="1"/>
</dbReference>
<keyword evidence="2 4" id="KW-0436">Ligase</keyword>
<evidence type="ECO:0000313" key="5">
    <source>
        <dbReference type="Proteomes" id="UP000198981"/>
    </source>
</evidence>
<dbReference type="PANTHER" id="PTHR43201">
    <property type="entry name" value="ACYL-COA SYNTHETASE"/>
    <property type="match status" value="1"/>
</dbReference>
<dbReference type="Gene3D" id="3.30.300.30">
    <property type="match status" value="1"/>
</dbReference>
<comment type="similarity">
    <text evidence="1">Belongs to the ATP-dependent AMP-binding enzyme family.</text>
</comment>
<dbReference type="RefSeq" id="WP_165839346.1">
    <property type="nucleotide sequence ID" value="NZ_FMUH01000003.1"/>
</dbReference>
<reference evidence="5" key="1">
    <citation type="submission" date="2016-10" db="EMBL/GenBank/DDBJ databases">
        <authorList>
            <person name="Varghese N."/>
            <person name="Submissions S."/>
        </authorList>
    </citation>
    <scope>NUCLEOTIDE SEQUENCE [LARGE SCALE GENOMIC DNA]</scope>
    <source>
        <strain evidence="5">DSM 45722</strain>
    </source>
</reference>
<evidence type="ECO:0000259" key="3">
    <source>
        <dbReference type="Pfam" id="PF00501"/>
    </source>
</evidence>
<name>A0A1G4Y5Y0_9ACTN</name>
<gene>
    <name evidence="4" type="ORF">SAMN03159343_2043</name>
</gene>
<proteinExistence type="inferred from homology"/>
<dbReference type="Gene3D" id="3.40.50.12780">
    <property type="entry name" value="N-terminal domain of ligase-like"/>
    <property type="match status" value="1"/>
</dbReference>
<dbReference type="Pfam" id="PF00501">
    <property type="entry name" value="AMP-binding"/>
    <property type="match status" value="1"/>
</dbReference>
<dbReference type="InterPro" id="IPR000873">
    <property type="entry name" value="AMP-dep_synth/lig_dom"/>
</dbReference>
<dbReference type="InterPro" id="IPR042099">
    <property type="entry name" value="ANL_N_sf"/>
</dbReference>
<dbReference type="GO" id="GO:0006631">
    <property type="term" value="P:fatty acid metabolic process"/>
    <property type="evidence" value="ECO:0007669"/>
    <property type="project" value="TreeGrafter"/>
</dbReference>
<dbReference type="STRING" id="1960309.SAMN03159343_2043"/>
<dbReference type="Proteomes" id="UP000198981">
    <property type="component" value="Unassembled WGS sequence"/>
</dbReference>
<protein>
    <submittedName>
        <fullName evidence="4">Acyl-CoA synthetase (AMP-forming)/AMP-acid ligase II</fullName>
    </submittedName>
</protein>
<evidence type="ECO:0000256" key="2">
    <source>
        <dbReference type="ARBA" id="ARBA00022598"/>
    </source>
</evidence>
<dbReference type="AlphaFoldDB" id="A0A1G4Y5Y0"/>
<dbReference type="GO" id="GO:0031956">
    <property type="term" value="F:medium-chain fatty acid-CoA ligase activity"/>
    <property type="evidence" value="ECO:0007669"/>
    <property type="project" value="TreeGrafter"/>
</dbReference>
<accession>A0A1G4Y5Y0</accession>
<keyword evidence="5" id="KW-1185">Reference proteome</keyword>
<evidence type="ECO:0000256" key="1">
    <source>
        <dbReference type="ARBA" id="ARBA00006432"/>
    </source>
</evidence>
<dbReference type="EMBL" id="FMUH01000003">
    <property type="protein sequence ID" value="SCX48790.1"/>
    <property type="molecule type" value="Genomic_DNA"/>
</dbReference>
<sequence>MTPPVDVLAAGDPVAAVLAAHRDGRRIAVRTSGTTSRPRAVVRSTASWWDSFPAVTELSGVDAGARLWLPGPLHSSMNLFAAVHAHVVGAHLVADPAAATHGCLTPAALAAVLADGTPVRGLRLVVAGDRLPRALADRAVAAGARVEHYYGAAELSFLAWGSADDDLRPFPDVRLQVRDGVVWARSPYLSEGYVEDPGHPDDGAAVPGGAGAPFAVDRGGWATVGDRGVLTDEGHLAVVGRGDLAVLTGGATVLVADVEAVLRAAGAGDSVVVGLPHPRLGQLVAAVGTDAAALAAARATGLPELSTAQRPRRWFHLDRWPVTATGKVDRSAVATSAAEGRLTRLTGAVR</sequence>
<dbReference type="InterPro" id="IPR045851">
    <property type="entry name" value="AMP-bd_C_sf"/>
</dbReference>
<dbReference type="PANTHER" id="PTHR43201:SF5">
    <property type="entry name" value="MEDIUM-CHAIN ACYL-COA LIGASE ACSF2, MITOCHONDRIAL"/>
    <property type="match status" value="1"/>
</dbReference>
<organism evidence="4 5">
    <name type="scientific">Klenkia marina</name>
    <dbReference type="NCBI Taxonomy" id="1960309"/>
    <lineage>
        <taxon>Bacteria</taxon>
        <taxon>Bacillati</taxon>
        <taxon>Actinomycetota</taxon>
        <taxon>Actinomycetes</taxon>
        <taxon>Geodermatophilales</taxon>
        <taxon>Geodermatophilaceae</taxon>
        <taxon>Klenkia</taxon>
    </lineage>
</organism>
<evidence type="ECO:0000313" key="4">
    <source>
        <dbReference type="EMBL" id="SCX48790.1"/>
    </source>
</evidence>
<feature type="domain" description="AMP-dependent synthetase/ligase" evidence="3">
    <location>
        <begin position="31"/>
        <end position="193"/>
    </location>
</feature>